<evidence type="ECO:0000256" key="1">
    <source>
        <dbReference type="SAM" id="MobiDB-lite"/>
    </source>
</evidence>
<gene>
    <name evidence="2" type="ORF">KR093_004986</name>
</gene>
<accession>A0AAD4K771</accession>
<keyword evidence="3" id="KW-1185">Reference proteome</keyword>
<feature type="compositionally biased region" description="Low complexity" evidence="1">
    <location>
        <begin position="20"/>
        <end position="29"/>
    </location>
</feature>
<evidence type="ECO:0000313" key="3">
    <source>
        <dbReference type="Proteomes" id="UP001200034"/>
    </source>
</evidence>
<feature type="region of interest" description="Disordered" evidence="1">
    <location>
        <begin position="1"/>
        <end position="41"/>
    </location>
</feature>
<dbReference type="AlphaFoldDB" id="A0AAD4K771"/>
<sequence>KVQPRLLWIRRGESQPPQPIVIVQPQNQNTDRHHHRPPPPPPYWDDYYPYPAPRPTRPPFPIPGLADYLNGNPSIVIINPNNVQNLSLASPATTTAAPATGGRSSFNRRNSNPIVDLLQETILDDDSEVISAADDVEADGVVSIPQQIPQPAHYGAEERNVGEVGEDELALLERQSERGLSPKNLIAFLMQDKRRRRVQEAIAGIYLRNYNLSRK</sequence>
<reference evidence="2" key="1">
    <citation type="journal article" date="2021" name="Mol. Ecol. Resour.">
        <title>Phylogenomic analyses of the genus Drosophila reveals genomic signals of climate adaptation.</title>
        <authorList>
            <person name="Li F."/>
            <person name="Rane R.V."/>
            <person name="Luria V."/>
            <person name="Xiong Z."/>
            <person name="Chen J."/>
            <person name="Li Z."/>
            <person name="Catullo R.A."/>
            <person name="Griffin P.C."/>
            <person name="Schiffer M."/>
            <person name="Pearce S."/>
            <person name="Lee S.F."/>
            <person name="McElroy K."/>
            <person name="Stocker A."/>
            <person name="Shirriffs J."/>
            <person name="Cockerell F."/>
            <person name="Coppin C."/>
            <person name="Sgro C.M."/>
            <person name="Karger A."/>
            <person name="Cain J.W."/>
            <person name="Weber J.A."/>
            <person name="Santpere G."/>
            <person name="Kirschner M.W."/>
            <person name="Hoffmann A.A."/>
            <person name="Oakeshott J.G."/>
            <person name="Zhang G."/>
        </authorList>
    </citation>
    <scope>NUCLEOTIDE SEQUENCE</scope>
    <source>
        <strain evidence="2">BGI-SZ-2011g</strain>
    </source>
</reference>
<dbReference type="Proteomes" id="UP001200034">
    <property type="component" value="Unassembled WGS sequence"/>
</dbReference>
<feature type="non-terminal residue" evidence="2">
    <location>
        <position position="1"/>
    </location>
</feature>
<protein>
    <submittedName>
        <fullName evidence="2">Uncharacterized protein</fullName>
    </submittedName>
</protein>
<dbReference type="EMBL" id="JAJJHW010001127">
    <property type="protein sequence ID" value="KAH8377349.1"/>
    <property type="molecule type" value="Genomic_DNA"/>
</dbReference>
<organism evidence="2 3">
    <name type="scientific">Drosophila rubida</name>
    <dbReference type="NCBI Taxonomy" id="30044"/>
    <lineage>
        <taxon>Eukaryota</taxon>
        <taxon>Metazoa</taxon>
        <taxon>Ecdysozoa</taxon>
        <taxon>Arthropoda</taxon>
        <taxon>Hexapoda</taxon>
        <taxon>Insecta</taxon>
        <taxon>Pterygota</taxon>
        <taxon>Neoptera</taxon>
        <taxon>Endopterygota</taxon>
        <taxon>Diptera</taxon>
        <taxon>Brachycera</taxon>
        <taxon>Muscomorpha</taxon>
        <taxon>Ephydroidea</taxon>
        <taxon>Drosophilidae</taxon>
        <taxon>Drosophila</taxon>
    </lineage>
</organism>
<proteinExistence type="predicted"/>
<name>A0AAD4K771_9MUSC</name>
<comment type="caution">
    <text evidence="2">The sequence shown here is derived from an EMBL/GenBank/DDBJ whole genome shotgun (WGS) entry which is preliminary data.</text>
</comment>
<evidence type="ECO:0000313" key="2">
    <source>
        <dbReference type="EMBL" id="KAH8377349.1"/>
    </source>
</evidence>